<dbReference type="InterPro" id="IPR021315">
    <property type="entry name" value="Gap/Sap"/>
</dbReference>
<evidence type="ECO:0000256" key="1">
    <source>
        <dbReference type="SAM" id="Phobius"/>
    </source>
</evidence>
<keyword evidence="3" id="KW-1185">Reference proteome</keyword>
<dbReference type="Pfam" id="PF11139">
    <property type="entry name" value="SfLAP"/>
    <property type="match status" value="1"/>
</dbReference>
<protein>
    <recommendedName>
        <fullName evidence="4">GAP family protein</fullName>
    </recommendedName>
</protein>
<feature type="transmembrane region" description="Helical" evidence="1">
    <location>
        <begin position="177"/>
        <end position="200"/>
    </location>
</feature>
<dbReference type="KEGG" id="mhev:MHEL_34630"/>
<name>A0A7I7T8B1_9MYCO</name>
<dbReference type="AlphaFoldDB" id="A0A7I7T8B1"/>
<keyword evidence="1" id="KW-0812">Transmembrane</keyword>
<evidence type="ECO:0008006" key="4">
    <source>
        <dbReference type="Google" id="ProtNLM"/>
    </source>
</evidence>
<evidence type="ECO:0000313" key="3">
    <source>
        <dbReference type="Proteomes" id="UP000467148"/>
    </source>
</evidence>
<accession>A0A7I7T8B1</accession>
<dbReference type="Proteomes" id="UP000467148">
    <property type="component" value="Chromosome"/>
</dbReference>
<reference evidence="2 3" key="1">
    <citation type="journal article" date="2019" name="Emerg. Microbes Infect.">
        <title>Comprehensive subspecies identification of 175 nontuberculous mycobacteria species based on 7547 genomic profiles.</title>
        <authorList>
            <person name="Matsumoto Y."/>
            <person name="Kinjo T."/>
            <person name="Motooka D."/>
            <person name="Nabeya D."/>
            <person name="Jung N."/>
            <person name="Uechi K."/>
            <person name="Horii T."/>
            <person name="Iida T."/>
            <person name="Fujita J."/>
            <person name="Nakamura S."/>
        </authorList>
    </citation>
    <scope>NUCLEOTIDE SEQUENCE [LARGE SCALE GENOMIC DNA]</scope>
    <source>
        <strain evidence="2 3">JCM 30396</strain>
    </source>
</reference>
<feature type="transmembrane region" description="Helical" evidence="1">
    <location>
        <begin position="82"/>
        <end position="100"/>
    </location>
</feature>
<evidence type="ECO:0000313" key="2">
    <source>
        <dbReference type="EMBL" id="BBY65220.1"/>
    </source>
</evidence>
<organism evidence="2 3">
    <name type="scientific">Mycolicibacterium helvum</name>
    <dbReference type="NCBI Taxonomy" id="1534349"/>
    <lineage>
        <taxon>Bacteria</taxon>
        <taxon>Bacillati</taxon>
        <taxon>Actinomycetota</taxon>
        <taxon>Actinomycetes</taxon>
        <taxon>Mycobacteriales</taxon>
        <taxon>Mycobacteriaceae</taxon>
        <taxon>Mycolicibacterium</taxon>
    </lineage>
</organism>
<sequence>MWGIVLLLGLSVAADPLRIGITVILTSRPRPVLNLVAFWAGAMAAGLAFAIGTFVLLKDVVPQLINRIVAAIGDLTNGNTKIVIGIIALVVAGVGAVRLIRQPALVPKSVGNPSDWAESPAKSTAMSGLAFRARRMLQSGNPWVSFVAGLSQGPAPVEYLAAISVIHASGASISAQLGASIAFTVAMLAIVEMLLISYLVKPTKTQSLVTATYHWLQTYRRHIFVVGAGALGIFLLATG</sequence>
<keyword evidence="1" id="KW-0472">Membrane</keyword>
<keyword evidence="1" id="KW-1133">Transmembrane helix</keyword>
<gene>
    <name evidence="2" type="ORF">MHEL_34630</name>
</gene>
<proteinExistence type="predicted"/>
<feature type="transmembrane region" description="Helical" evidence="1">
    <location>
        <begin position="38"/>
        <end position="61"/>
    </location>
</feature>
<feature type="transmembrane region" description="Helical" evidence="1">
    <location>
        <begin position="221"/>
        <end position="238"/>
    </location>
</feature>
<dbReference type="EMBL" id="AP022596">
    <property type="protein sequence ID" value="BBY65220.1"/>
    <property type="molecule type" value="Genomic_DNA"/>
</dbReference>
<dbReference type="RefSeq" id="WP_163749328.1">
    <property type="nucleotide sequence ID" value="NZ_AP022596.1"/>
</dbReference>